<feature type="transmembrane region" description="Helical" evidence="1">
    <location>
        <begin position="102"/>
        <end position="118"/>
    </location>
</feature>
<feature type="transmembrane region" description="Helical" evidence="1">
    <location>
        <begin position="45"/>
        <end position="65"/>
    </location>
</feature>
<keyword evidence="1" id="KW-1133">Transmembrane helix</keyword>
<sequence length="222" mass="24975">MSISDRQAQENEAKKQMKKGIIQMIVMDIVLPMVIIAVLQGKVSLVLALVLSGIPPALEGIQNIYKTKQIDAIGAMVIISIIFSITVVLLTNDPKLILLKDSFQTVFLAILFGTSLFMEENLIWRYNRQFSGHHPDTQRELDEKWKNPQVKSTTNTLCIIWAIGLLMEACIRIVLIYTIPTDIFAYFSNALLFVVLGLLSIFTMVFVMNARKKYAASNPINP</sequence>
<organism evidence="2 3">
    <name type="scientific">Boothiomyces macroporosus</name>
    <dbReference type="NCBI Taxonomy" id="261099"/>
    <lineage>
        <taxon>Eukaryota</taxon>
        <taxon>Fungi</taxon>
        <taxon>Fungi incertae sedis</taxon>
        <taxon>Chytridiomycota</taxon>
        <taxon>Chytridiomycota incertae sedis</taxon>
        <taxon>Chytridiomycetes</taxon>
        <taxon>Rhizophydiales</taxon>
        <taxon>Terramycetaceae</taxon>
        <taxon>Boothiomyces</taxon>
    </lineage>
</organism>
<dbReference type="AlphaFoldDB" id="A0AAD5Y598"/>
<keyword evidence="1" id="KW-0812">Transmembrane</keyword>
<evidence type="ECO:0000313" key="3">
    <source>
        <dbReference type="Proteomes" id="UP001210925"/>
    </source>
</evidence>
<dbReference type="NCBIfam" id="NF041646">
    <property type="entry name" value="VC0807_fam"/>
    <property type="match status" value="1"/>
</dbReference>
<feature type="transmembrane region" description="Helical" evidence="1">
    <location>
        <begin position="72"/>
        <end position="90"/>
    </location>
</feature>
<gene>
    <name evidence="2" type="ORF">HK103_000893</name>
</gene>
<dbReference type="EMBL" id="JADGKB010000012">
    <property type="protein sequence ID" value="KAJ3260258.1"/>
    <property type="molecule type" value="Genomic_DNA"/>
</dbReference>
<feature type="transmembrane region" description="Helical" evidence="1">
    <location>
        <begin position="21"/>
        <end position="39"/>
    </location>
</feature>
<reference evidence="2" key="1">
    <citation type="submission" date="2020-05" db="EMBL/GenBank/DDBJ databases">
        <title>Phylogenomic resolution of chytrid fungi.</title>
        <authorList>
            <person name="Stajich J.E."/>
            <person name="Amses K."/>
            <person name="Simmons R."/>
            <person name="Seto K."/>
            <person name="Myers J."/>
            <person name="Bonds A."/>
            <person name="Quandt C.A."/>
            <person name="Barry K."/>
            <person name="Liu P."/>
            <person name="Grigoriev I."/>
            <person name="Longcore J.E."/>
            <person name="James T.Y."/>
        </authorList>
    </citation>
    <scope>NUCLEOTIDE SEQUENCE</scope>
    <source>
        <strain evidence="2">PLAUS21</strain>
    </source>
</reference>
<dbReference type="Proteomes" id="UP001210925">
    <property type="component" value="Unassembled WGS sequence"/>
</dbReference>
<feature type="transmembrane region" description="Helical" evidence="1">
    <location>
        <begin position="156"/>
        <end position="177"/>
    </location>
</feature>
<accession>A0AAD5Y598</accession>
<protein>
    <submittedName>
        <fullName evidence="2">Uncharacterized protein</fullName>
    </submittedName>
</protein>
<proteinExistence type="predicted"/>
<evidence type="ECO:0000313" key="2">
    <source>
        <dbReference type="EMBL" id="KAJ3260258.1"/>
    </source>
</evidence>
<keyword evidence="3" id="KW-1185">Reference proteome</keyword>
<name>A0AAD5Y598_9FUNG</name>
<keyword evidence="1" id="KW-0472">Membrane</keyword>
<evidence type="ECO:0000256" key="1">
    <source>
        <dbReference type="SAM" id="Phobius"/>
    </source>
</evidence>
<feature type="transmembrane region" description="Helical" evidence="1">
    <location>
        <begin position="183"/>
        <end position="207"/>
    </location>
</feature>
<comment type="caution">
    <text evidence="2">The sequence shown here is derived from an EMBL/GenBank/DDBJ whole genome shotgun (WGS) entry which is preliminary data.</text>
</comment>